<organism evidence="1 2">
    <name type="scientific">Azohydromonas lata</name>
    <dbReference type="NCBI Taxonomy" id="45677"/>
    <lineage>
        <taxon>Bacteria</taxon>
        <taxon>Pseudomonadati</taxon>
        <taxon>Pseudomonadota</taxon>
        <taxon>Betaproteobacteria</taxon>
        <taxon>Burkholderiales</taxon>
        <taxon>Sphaerotilaceae</taxon>
        <taxon>Azohydromonas</taxon>
    </lineage>
</organism>
<protein>
    <submittedName>
        <fullName evidence="1">Uncharacterized protein</fullName>
    </submittedName>
</protein>
<dbReference type="EMBL" id="JAXOJX010000004">
    <property type="protein sequence ID" value="MDZ5455941.1"/>
    <property type="molecule type" value="Genomic_DNA"/>
</dbReference>
<proteinExistence type="predicted"/>
<keyword evidence="2" id="KW-1185">Reference proteome</keyword>
<dbReference type="RefSeq" id="WP_322464623.1">
    <property type="nucleotide sequence ID" value="NZ_JAXOJX010000004.1"/>
</dbReference>
<name>A0ABU5IA05_9BURK</name>
<reference evidence="1 2" key="1">
    <citation type="submission" date="2023-11" db="EMBL/GenBank/DDBJ databases">
        <title>Draft genome of Azohydromonas lata strain H1 (DSM1123), a polyhydroxyalkanoate producer.</title>
        <authorList>
            <person name="Traversa D."/>
            <person name="D'Addabbo P."/>
            <person name="Pazzani C."/>
            <person name="Manzari C."/>
            <person name="Chiara M."/>
            <person name="Scrascia M."/>
        </authorList>
    </citation>
    <scope>NUCLEOTIDE SEQUENCE [LARGE SCALE GENOMIC DNA]</scope>
    <source>
        <strain evidence="1 2">H1</strain>
    </source>
</reference>
<accession>A0ABU5IA05</accession>
<dbReference type="Proteomes" id="UP001293718">
    <property type="component" value="Unassembled WGS sequence"/>
</dbReference>
<gene>
    <name evidence="1" type="ORF">SM757_05095</name>
</gene>
<sequence length="527" mass="57397">MADDPQDKPARKPRRINKAASTVLPVGLSRQASAPRVEAWGLVVGLRRPVQAPVLLSRAQSTALAKALVQSLYPDAAQRAALARAGHVLALADGLMSADTFMTDVDVQSELHEIAAYLGRVLPPPPSEGEERTPWLTLTDCFHVSDKSDDMAAFATGLYDEAHALVLCLPLFRAHFEHQGPDSDPFNGPFADAAHPPRSQRLDAALARALGVAEADIRTVSLATLRTVGVLEAEETDAQAPELEFGCPGWEGELFALAQRDKHELDACASGEELARALQVMRAQAADEQATQFGWRRHVSVAVRADGKVLLGFATVDEMGQAVREALDGREVSGERLALRWQRWLMDHYIPLLQEVFDVRDRALSFSAPAAASARRGGAAPGGVQDAPPALEAVFVERSPLVQGDEASGVRAQAWRCLALAGDAPDKPSASQALRGNAFLLCVVLVVLDRDDQPVQQWNFFHTTPFAADTLKDSAEHHAKQRQLPLQWRWSLLHVGDEALRLSVLEAQELHVNAPDTPRPAWHRRDH</sequence>
<evidence type="ECO:0000313" key="2">
    <source>
        <dbReference type="Proteomes" id="UP001293718"/>
    </source>
</evidence>
<evidence type="ECO:0000313" key="1">
    <source>
        <dbReference type="EMBL" id="MDZ5455941.1"/>
    </source>
</evidence>
<comment type="caution">
    <text evidence="1">The sequence shown here is derived from an EMBL/GenBank/DDBJ whole genome shotgun (WGS) entry which is preliminary data.</text>
</comment>